<organism evidence="2 3">
    <name type="scientific">Goodea atripinnis</name>
    <dbReference type="NCBI Taxonomy" id="208336"/>
    <lineage>
        <taxon>Eukaryota</taxon>
        <taxon>Metazoa</taxon>
        <taxon>Chordata</taxon>
        <taxon>Craniata</taxon>
        <taxon>Vertebrata</taxon>
        <taxon>Euteleostomi</taxon>
        <taxon>Actinopterygii</taxon>
        <taxon>Neopterygii</taxon>
        <taxon>Teleostei</taxon>
        <taxon>Neoteleostei</taxon>
        <taxon>Acanthomorphata</taxon>
        <taxon>Ovalentaria</taxon>
        <taxon>Atherinomorphae</taxon>
        <taxon>Cyprinodontiformes</taxon>
        <taxon>Goodeidae</taxon>
        <taxon>Goodea</taxon>
    </lineage>
</organism>
<dbReference type="EMBL" id="JAHRIO010052751">
    <property type="protein sequence ID" value="MEQ2176099.1"/>
    <property type="molecule type" value="Genomic_DNA"/>
</dbReference>
<dbReference type="Proteomes" id="UP001476798">
    <property type="component" value="Unassembled WGS sequence"/>
</dbReference>
<sequence>MHFILKSSRKVCTGVMVSKSMALQTNNPYKWFLIDYSRAFDLIPHTWILEFLELHNNNNHRTPRARMWKTSLSSSQCIGDKGGSPKTINHQSYHPGKNSKVSGVHQEDSPTL</sequence>
<reference evidence="2 3" key="1">
    <citation type="submission" date="2021-06" db="EMBL/GenBank/DDBJ databases">
        <authorList>
            <person name="Palmer J.M."/>
        </authorList>
    </citation>
    <scope>NUCLEOTIDE SEQUENCE [LARGE SCALE GENOMIC DNA]</scope>
    <source>
        <strain evidence="2 3">GA_2019</strain>
        <tissue evidence="2">Muscle</tissue>
    </source>
</reference>
<evidence type="ECO:0000256" key="1">
    <source>
        <dbReference type="SAM" id="MobiDB-lite"/>
    </source>
</evidence>
<evidence type="ECO:0008006" key="4">
    <source>
        <dbReference type="Google" id="ProtNLM"/>
    </source>
</evidence>
<evidence type="ECO:0000313" key="3">
    <source>
        <dbReference type="Proteomes" id="UP001476798"/>
    </source>
</evidence>
<accession>A0ABV0NZ90</accession>
<gene>
    <name evidence="2" type="ORF">GOODEAATRI_024602</name>
</gene>
<feature type="region of interest" description="Disordered" evidence="1">
    <location>
        <begin position="73"/>
        <end position="112"/>
    </location>
</feature>
<proteinExistence type="predicted"/>
<protein>
    <recommendedName>
        <fullName evidence="4">Reverse transcriptase domain-containing protein</fullName>
    </recommendedName>
</protein>
<name>A0ABV0NZ90_9TELE</name>
<keyword evidence="3" id="KW-1185">Reference proteome</keyword>
<comment type="caution">
    <text evidence="2">The sequence shown here is derived from an EMBL/GenBank/DDBJ whole genome shotgun (WGS) entry which is preliminary data.</text>
</comment>
<evidence type="ECO:0000313" key="2">
    <source>
        <dbReference type="EMBL" id="MEQ2176099.1"/>
    </source>
</evidence>